<evidence type="ECO:0000256" key="5">
    <source>
        <dbReference type="ARBA" id="ARBA00023136"/>
    </source>
</evidence>
<evidence type="ECO:0000256" key="2">
    <source>
        <dbReference type="ARBA" id="ARBA00022475"/>
    </source>
</evidence>
<dbReference type="Gene3D" id="1.20.1640.10">
    <property type="entry name" value="Multidrug efflux transporter AcrB transmembrane domain"/>
    <property type="match status" value="2"/>
</dbReference>
<evidence type="ECO:0000256" key="7">
    <source>
        <dbReference type="SAM" id="Phobius"/>
    </source>
</evidence>
<evidence type="ECO:0000256" key="4">
    <source>
        <dbReference type="ARBA" id="ARBA00022989"/>
    </source>
</evidence>
<dbReference type="Proteomes" id="UP000494115">
    <property type="component" value="Unassembled WGS sequence"/>
</dbReference>
<evidence type="ECO:0000313" key="10">
    <source>
        <dbReference type="Proteomes" id="UP000494115"/>
    </source>
</evidence>
<sequence>MSAPAPRLPGRRVGVALTLWVIFLAACLLVVARTTFTTDLSAFLPRNPNAEQRVLVEQLKDGVLSRTLLAAVSGGTPQQRANASLALGTRLRTDAQFESVVNGALDPAQRDRDGALLFRYRYLLSPAVTPAHFTVDGLKASFADTLDLLASPAGLALKPLVNRDPTGEMLRLADVLDAGGHPPVAYGAWSSRDGQRAMMLLTTVASGSDTDAQEHAIQTLRTTFDALHSGLTLEITGAPTFAVDSRAMIKHEVARLSIVSAVLIVTILLFAYRSVTMLGLSLLPVLSGALAGVAAVSLGFGSVHGITLGFGTTLIGEAVDYSIYLFIQSGDATRRGEPHPAARRANRDARLRRWVARAWPTVRLGMLTSICGFSALTFSSFPGLAQLGVYSIAGLVVAAAVTRWVLPALMPLSLTMRDMSGIGDRLARIANAARRFRWIAIAALFAWVLAAVLFHPKPWLNDQLNALSPVTPEAQARDAALRAQINAPDARYMAVVSAPTLDAALEGAEAAAPMLDRLVASHAIGGYETPARYLPSEAAQRSRQDALPAAPDLRARVARAVQGTPFDPKSLEAFISDVDTARNEPLLDAGWLRGTSLGVGVNALVNCSPGRCDALLPLRLPNGPGAREIDAPAVRAALAGLNDTPARITFVDLKGASDSMYDSYMHEAVKLSLAGLVLILALLALMLRSVAGLLRVIGPLAAAVIAVIAGLALAGISLTLLHVIGLLLIVAVGSNYALFFNRNFDRDMPEAITFASLAVANLTTVAGFGVLALSSLPLLRAFGETVGPGAILALWMSALLAPRHTVEQPAAREAGTLPADDPPARSVPSARSDQPNAAREV</sequence>
<feature type="domain" description="Membrane transport protein MMPL" evidence="8">
    <location>
        <begin position="175"/>
        <end position="442"/>
    </location>
</feature>
<dbReference type="PANTHER" id="PTHR33406">
    <property type="entry name" value="MEMBRANE PROTEIN MJ1562-RELATED"/>
    <property type="match status" value="1"/>
</dbReference>
<feature type="transmembrane region" description="Helical" evidence="7">
    <location>
        <begin position="279"/>
        <end position="300"/>
    </location>
</feature>
<dbReference type="RefSeq" id="WP_175104163.1">
    <property type="nucleotide sequence ID" value="NZ_CADIKM010000005.1"/>
</dbReference>
<feature type="transmembrane region" description="Helical" evidence="7">
    <location>
        <begin position="436"/>
        <end position="454"/>
    </location>
</feature>
<feature type="region of interest" description="Disordered" evidence="6">
    <location>
        <begin position="810"/>
        <end position="841"/>
    </location>
</feature>
<dbReference type="EMBL" id="CADIKM010000005">
    <property type="protein sequence ID" value="CAB3782984.1"/>
    <property type="molecule type" value="Genomic_DNA"/>
</dbReference>
<gene>
    <name evidence="9" type="ORF">LMG28138_01549</name>
</gene>
<feature type="transmembrane region" description="Helical" evidence="7">
    <location>
        <begin position="387"/>
        <end position="415"/>
    </location>
</feature>
<comment type="subcellular location">
    <subcellularLocation>
        <location evidence="1">Cell membrane</location>
        <topology evidence="1">Multi-pass membrane protein</topology>
    </subcellularLocation>
</comment>
<name>A0A6S7C7P4_9BURK</name>
<organism evidence="9 10">
    <name type="scientific">Pararobbsia alpina</name>
    <dbReference type="NCBI Taxonomy" id="621374"/>
    <lineage>
        <taxon>Bacteria</taxon>
        <taxon>Pseudomonadati</taxon>
        <taxon>Pseudomonadota</taxon>
        <taxon>Betaproteobacteria</taxon>
        <taxon>Burkholderiales</taxon>
        <taxon>Burkholderiaceae</taxon>
        <taxon>Pararobbsia</taxon>
    </lineage>
</organism>
<reference evidence="9 10" key="1">
    <citation type="submission" date="2020-04" db="EMBL/GenBank/DDBJ databases">
        <authorList>
            <person name="De Canck E."/>
        </authorList>
    </citation>
    <scope>NUCLEOTIDE SEQUENCE [LARGE SCALE GENOMIC DNA]</scope>
    <source>
        <strain evidence="9 10">LMG 28138</strain>
    </source>
</reference>
<keyword evidence="2" id="KW-1003">Cell membrane</keyword>
<keyword evidence="10" id="KW-1185">Reference proteome</keyword>
<accession>A0A6S7C7P4</accession>
<protein>
    <recommendedName>
        <fullName evidence="8">Membrane transport protein MMPL domain-containing protein</fullName>
    </recommendedName>
</protein>
<evidence type="ECO:0000256" key="1">
    <source>
        <dbReference type="ARBA" id="ARBA00004651"/>
    </source>
</evidence>
<feature type="transmembrane region" description="Helical" evidence="7">
    <location>
        <begin position="306"/>
        <end position="327"/>
    </location>
</feature>
<keyword evidence="3 7" id="KW-0812">Transmembrane</keyword>
<feature type="transmembrane region" description="Helical" evidence="7">
    <location>
        <begin position="668"/>
        <end position="686"/>
    </location>
</feature>
<dbReference type="SUPFAM" id="SSF82866">
    <property type="entry name" value="Multidrug efflux transporter AcrB transmembrane domain"/>
    <property type="match status" value="2"/>
</dbReference>
<dbReference type="PROSITE" id="PS51257">
    <property type="entry name" value="PROKAR_LIPOPROTEIN"/>
    <property type="match status" value="1"/>
</dbReference>
<proteinExistence type="predicted"/>
<dbReference type="InterPro" id="IPR004869">
    <property type="entry name" value="MMPL_dom"/>
</dbReference>
<evidence type="ECO:0000256" key="6">
    <source>
        <dbReference type="SAM" id="MobiDB-lite"/>
    </source>
</evidence>
<dbReference type="Pfam" id="PF03176">
    <property type="entry name" value="MMPL"/>
    <property type="match status" value="1"/>
</dbReference>
<evidence type="ECO:0000256" key="3">
    <source>
        <dbReference type="ARBA" id="ARBA00022692"/>
    </source>
</evidence>
<feature type="transmembrane region" description="Helical" evidence="7">
    <location>
        <begin position="362"/>
        <end position="381"/>
    </location>
</feature>
<evidence type="ECO:0000259" key="8">
    <source>
        <dbReference type="Pfam" id="PF03176"/>
    </source>
</evidence>
<evidence type="ECO:0000313" key="9">
    <source>
        <dbReference type="EMBL" id="CAB3782984.1"/>
    </source>
</evidence>
<dbReference type="GO" id="GO:0005886">
    <property type="term" value="C:plasma membrane"/>
    <property type="evidence" value="ECO:0007669"/>
    <property type="project" value="UniProtKB-SubCell"/>
</dbReference>
<dbReference type="InterPro" id="IPR050545">
    <property type="entry name" value="Mycobact_MmpL"/>
</dbReference>
<feature type="transmembrane region" description="Helical" evidence="7">
    <location>
        <begin position="253"/>
        <end position="272"/>
    </location>
</feature>
<feature type="transmembrane region" description="Helical" evidence="7">
    <location>
        <begin position="720"/>
        <end position="739"/>
    </location>
</feature>
<keyword evidence="4 7" id="KW-1133">Transmembrane helix</keyword>
<feature type="transmembrane region" description="Helical" evidence="7">
    <location>
        <begin position="693"/>
        <end position="714"/>
    </location>
</feature>
<keyword evidence="5 7" id="KW-0472">Membrane</keyword>
<dbReference type="PANTHER" id="PTHR33406:SF13">
    <property type="entry name" value="MEMBRANE PROTEIN YDFJ"/>
    <property type="match status" value="1"/>
</dbReference>
<dbReference type="AlphaFoldDB" id="A0A6S7C7P4"/>
<feature type="transmembrane region" description="Helical" evidence="7">
    <location>
        <begin position="751"/>
        <end position="773"/>
    </location>
</feature>